<proteinExistence type="predicted"/>
<evidence type="ECO:0000313" key="2">
    <source>
        <dbReference type="EMBL" id="MBC5718001.1"/>
    </source>
</evidence>
<sequence>MNKFQLFGAVCLSAALLSGCGSSQGSQSSDSASQSGGSESASSSAPMDYSFALSPEKQLQVMADHVQDWQVADEWDWWGYTVADLDQDDRLELIVCQIQGTGSYTSNAIWQVNADGSGLSQVKTQDSCQPVFQPDDFQGTPTSAIRAYQNQSDGVYTYILTDSNKDGAAHYYESKRAVSLKDGAVKGFFLGYRNTEYDENGQEQVTYEDAQAQAIPQADYDQIEQRYFGDLQRCTATLAWLDCVPGTQLAGNGLADQLAECWQSFTLAADS</sequence>
<accession>A0A8J6J6E8</accession>
<dbReference type="Proteomes" id="UP000602260">
    <property type="component" value="Unassembled WGS sequence"/>
</dbReference>
<dbReference type="AlphaFoldDB" id="A0A8J6J6E8"/>
<feature type="region of interest" description="Disordered" evidence="1">
    <location>
        <begin position="26"/>
        <end position="47"/>
    </location>
</feature>
<comment type="caution">
    <text evidence="2">The sequence shown here is derived from an EMBL/GenBank/DDBJ whole genome shotgun (WGS) entry which is preliminary data.</text>
</comment>
<dbReference type="RefSeq" id="WP_186879124.1">
    <property type="nucleotide sequence ID" value="NZ_JACOPN010000008.1"/>
</dbReference>
<name>A0A8J6J6E8_9FIRM</name>
<dbReference type="PROSITE" id="PS51257">
    <property type="entry name" value="PROKAR_LIPOPROTEIN"/>
    <property type="match status" value="1"/>
</dbReference>
<dbReference type="EMBL" id="JACOPN010000008">
    <property type="protein sequence ID" value="MBC5718001.1"/>
    <property type="molecule type" value="Genomic_DNA"/>
</dbReference>
<evidence type="ECO:0008006" key="4">
    <source>
        <dbReference type="Google" id="ProtNLM"/>
    </source>
</evidence>
<protein>
    <recommendedName>
        <fullName evidence="4">Lipoprotein</fullName>
    </recommendedName>
</protein>
<reference evidence="2" key="1">
    <citation type="submission" date="2020-08" db="EMBL/GenBank/DDBJ databases">
        <title>Genome public.</title>
        <authorList>
            <person name="Liu C."/>
            <person name="Sun Q."/>
        </authorList>
    </citation>
    <scope>NUCLEOTIDE SEQUENCE</scope>
    <source>
        <strain evidence="2">BX5</strain>
    </source>
</reference>
<gene>
    <name evidence="2" type="ORF">H8S55_11850</name>
</gene>
<evidence type="ECO:0000313" key="3">
    <source>
        <dbReference type="Proteomes" id="UP000602260"/>
    </source>
</evidence>
<keyword evidence="3" id="KW-1185">Reference proteome</keyword>
<evidence type="ECO:0000256" key="1">
    <source>
        <dbReference type="SAM" id="MobiDB-lite"/>
    </source>
</evidence>
<feature type="compositionally biased region" description="Low complexity" evidence="1">
    <location>
        <begin position="26"/>
        <end position="45"/>
    </location>
</feature>
<organism evidence="2 3">
    <name type="scientific">Flintibacter faecis</name>
    <dbReference type="NCBI Taxonomy" id="2763047"/>
    <lineage>
        <taxon>Bacteria</taxon>
        <taxon>Bacillati</taxon>
        <taxon>Bacillota</taxon>
        <taxon>Clostridia</taxon>
        <taxon>Eubacteriales</taxon>
        <taxon>Flintibacter</taxon>
    </lineage>
</organism>